<accession>A0AA38SU92</accession>
<comment type="caution">
    <text evidence="2">The sequence shown here is derived from an EMBL/GenBank/DDBJ whole genome shotgun (WGS) entry which is preliminary data.</text>
</comment>
<name>A0AA38SU92_9ASTR</name>
<sequence>MELGSGQKGSYGDKRGSSLDQFRIIDSSCGLLCLDGFFLEPDNSKMHMYPKLVNITYVHNYSENPCQVMVFTLRPGEWRCLCSNRLPRESIRFDDRSQTIIGQFIYWLAYDWIDHMNDGDGRNLIMSFDLSTNEFKMVDLPDSLAKLRAKLDFSVSSLRDSLAVIEYTHSGSDSGLTWKQVCTTRRVMDHGDSKAFPKLFTIKVHNTRHVSVAWTLGFRKSGEHIHILELGIGGNRHSFSGSLYTESLHLLDHVDGHIVRRLPSINFDDHECYTISFHQMRSASNNIIID</sequence>
<feature type="domain" description="F-box associated beta-propeller type 3" evidence="1">
    <location>
        <begin position="51"/>
        <end position="146"/>
    </location>
</feature>
<reference evidence="2" key="1">
    <citation type="submission" date="2023-03" db="EMBL/GenBank/DDBJ databases">
        <title>Chromosome-scale reference genome and RAD-based genetic map of yellow starthistle (Centaurea solstitialis) reveal putative structural variation and QTLs associated with invader traits.</title>
        <authorList>
            <person name="Reatini B."/>
            <person name="Cang F.A."/>
            <person name="Jiang Q."/>
            <person name="Mckibben M.T.W."/>
            <person name="Barker M.S."/>
            <person name="Rieseberg L.H."/>
            <person name="Dlugosch K.M."/>
        </authorList>
    </citation>
    <scope>NUCLEOTIDE SEQUENCE</scope>
    <source>
        <strain evidence="2">CAN-66</strain>
        <tissue evidence="2">Leaf</tissue>
    </source>
</reference>
<organism evidence="2 3">
    <name type="scientific">Centaurea solstitialis</name>
    <name type="common">yellow star-thistle</name>
    <dbReference type="NCBI Taxonomy" id="347529"/>
    <lineage>
        <taxon>Eukaryota</taxon>
        <taxon>Viridiplantae</taxon>
        <taxon>Streptophyta</taxon>
        <taxon>Embryophyta</taxon>
        <taxon>Tracheophyta</taxon>
        <taxon>Spermatophyta</taxon>
        <taxon>Magnoliopsida</taxon>
        <taxon>eudicotyledons</taxon>
        <taxon>Gunneridae</taxon>
        <taxon>Pentapetalae</taxon>
        <taxon>asterids</taxon>
        <taxon>campanulids</taxon>
        <taxon>Asterales</taxon>
        <taxon>Asteraceae</taxon>
        <taxon>Carduoideae</taxon>
        <taxon>Cardueae</taxon>
        <taxon>Centaureinae</taxon>
        <taxon>Centaurea</taxon>
    </lineage>
</organism>
<dbReference type="InterPro" id="IPR013187">
    <property type="entry name" value="F-box-assoc_dom_typ3"/>
</dbReference>
<dbReference type="EMBL" id="JARYMX010000007">
    <property type="protein sequence ID" value="KAJ9542041.1"/>
    <property type="molecule type" value="Genomic_DNA"/>
</dbReference>
<proteinExistence type="predicted"/>
<dbReference type="Proteomes" id="UP001172457">
    <property type="component" value="Chromosome 7"/>
</dbReference>
<evidence type="ECO:0000313" key="3">
    <source>
        <dbReference type="Proteomes" id="UP001172457"/>
    </source>
</evidence>
<protein>
    <recommendedName>
        <fullName evidence="1">F-box associated beta-propeller type 3 domain-containing protein</fullName>
    </recommendedName>
</protein>
<keyword evidence="3" id="KW-1185">Reference proteome</keyword>
<dbReference type="Pfam" id="PF08268">
    <property type="entry name" value="FBA_3"/>
    <property type="match status" value="1"/>
</dbReference>
<evidence type="ECO:0000313" key="2">
    <source>
        <dbReference type="EMBL" id="KAJ9542041.1"/>
    </source>
</evidence>
<dbReference type="AlphaFoldDB" id="A0AA38SU92"/>
<gene>
    <name evidence="2" type="ORF">OSB04_028547</name>
</gene>
<evidence type="ECO:0000259" key="1">
    <source>
        <dbReference type="Pfam" id="PF08268"/>
    </source>
</evidence>